<organism evidence="1 2">
    <name type="scientific">Dyadobacter jejuensis</name>
    <dbReference type="NCBI Taxonomy" id="1082580"/>
    <lineage>
        <taxon>Bacteria</taxon>
        <taxon>Pseudomonadati</taxon>
        <taxon>Bacteroidota</taxon>
        <taxon>Cytophagia</taxon>
        <taxon>Cytophagales</taxon>
        <taxon>Spirosomataceae</taxon>
        <taxon>Dyadobacter</taxon>
    </lineage>
</organism>
<evidence type="ECO:0000313" key="1">
    <source>
        <dbReference type="EMBL" id="PWJ57016.1"/>
    </source>
</evidence>
<dbReference type="OrthoDB" id="981698at2"/>
<proteinExistence type="predicted"/>
<reference evidence="1 2" key="1">
    <citation type="submission" date="2018-03" db="EMBL/GenBank/DDBJ databases">
        <title>Genomic Encyclopedia of Archaeal and Bacterial Type Strains, Phase II (KMG-II): from individual species to whole genera.</title>
        <authorList>
            <person name="Goeker M."/>
        </authorList>
    </citation>
    <scope>NUCLEOTIDE SEQUENCE [LARGE SCALE GENOMIC DNA]</scope>
    <source>
        <strain evidence="1 2">DSM 100346</strain>
    </source>
</reference>
<dbReference type="RefSeq" id="WP_109675890.1">
    <property type="nucleotide sequence ID" value="NZ_QGDT01000009.1"/>
</dbReference>
<dbReference type="AlphaFoldDB" id="A0A316AGT6"/>
<dbReference type="Proteomes" id="UP000245880">
    <property type="component" value="Unassembled WGS sequence"/>
</dbReference>
<evidence type="ECO:0000313" key="2">
    <source>
        <dbReference type="Proteomes" id="UP000245880"/>
    </source>
</evidence>
<keyword evidence="2" id="KW-1185">Reference proteome</keyword>
<gene>
    <name evidence="1" type="ORF">CLV98_109125</name>
</gene>
<comment type="caution">
    <text evidence="1">The sequence shown here is derived from an EMBL/GenBank/DDBJ whole genome shotgun (WGS) entry which is preliminary data.</text>
</comment>
<name>A0A316AGT6_9BACT</name>
<dbReference type="EMBL" id="QGDT01000009">
    <property type="protein sequence ID" value="PWJ57016.1"/>
    <property type="molecule type" value="Genomic_DNA"/>
</dbReference>
<protein>
    <submittedName>
        <fullName evidence="1">Uncharacterized protein</fullName>
    </submittedName>
</protein>
<accession>A0A316AGT6</accession>
<sequence>METTEQKRRRLFGKQDVPLYLAELNKILKIHIGPTDLLSIVETDEIRQQNLAKNLIFSTKILFDEKNKLKEIIKINEVLGVGYYVFTKYSRDCGTLLMNSFDNFDFDFPFDALLSGLITFTQEDLRKEIVLDFYEEDGVEYLEIEIYEK</sequence>